<dbReference type="AlphaFoldDB" id="A0A220ITA0"/>
<name>A0A220ITA0_PSEFL</name>
<accession>A0A220ITA0</accession>
<sequence>MMDINKSNEQLQNLELAEDLIDTAFALASEKLYKEAGNDQKSISHWHRLMTTANNDRHTLRIEKSSAVKAVVERYKALLMQLMQSEN</sequence>
<keyword evidence="1" id="KW-0614">Plasmid</keyword>
<evidence type="ECO:0000313" key="1">
    <source>
        <dbReference type="EMBL" id="ASI38099.1"/>
    </source>
</evidence>
<protein>
    <submittedName>
        <fullName evidence="1">Uncharacterized protein</fullName>
    </submittedName>
</protein>
<reference evidence="1" key="1">
    <citation type="submission" date="2017-01" db="EMBL/GenBank/DDBJ databases">
        <title>IS1411 activates the second repA gene of the plasmid pG20 in Pseudomonas fluorescens PC20.</title>
        <authorList>
            <person name="Naanuri E."/>
            <person name="Heinaru E."/>
            <person name="Joesaar M."/>
            <person name="Heinaru A."/>
        </authorList>
    </citation>
    <scope>NUCLEOTIDE SEQUENCE</scope>
    <source>
        <strain evidence="1">PC20</strain>
        <plasmid evidence="1">pPHE20</plasmid>
    </source>
</reference>
<proteinExistence type="predicted"/>
<geneLocation type="plasmid" evidence="1">
    <name>pPHE20</name>
</geneLocation>
<organism evidence="1">
    <name type="scientific">Pseudomonas fluorescens</name>
    <dbReference type="NCBI Taxonomy" id="294"/>
    <lineage>
        <taxon>Bacteria</taxon>
        <taxon>Pseudomonadati</taxon>
        <taxon>Pseudomonadota</taxon>
        <taxon>Gammaproteobacteria</taxon>
        <taxon>Pseudomonadales</taxon>
        <taxon>Pseudomonadaceae</taxon>
        <taxon>Pseudomonas</taxon>
    </lineage>
</organism>
<dbReference type="EMBL" id="KY503036">
    <property type="protein sequence ID" value="ASI38099.1"/>
    <property type="molecule type" value="Genomic_DNA"/>
</dbReference>